<reference evidence="1" key="1">
    <citation type="submission" date="2023-04" db="EMBL/GenBank/DDBJ databases">
        <title>Draft Genome sequencing of Naganishia species isolated from polar environments using Oxford Nanopore Technology.</title>
        <authorList>
            <person name="Leo P."/>
            <person name="Venkateswaran K."/>
        </authorList>
    </citation>
    <scope>NUCLEOTIDE SEQUENCE</scope>
    <source>
        <strain evidence="1">DBVPG 5303</strain>
    </source>
</reference>
<evidence type="ECO:0000313" key="1">
    <source>
        <dbReference type="EMBL" id="KAJ9126642.1"/>
    </source>
</evidence>
<evidence type="ECO:0000313" key="2">
    <source>
        <dbReference type="Proteomes" id="UP001234202"/>
    </source>
</evidence>
<dbReference type="Proteomes" id="UP001234202">
    <property type="component" value="Unassembled WGS sequence"/>
</dbReference>
<dbReference type="EMBL" id="JASBWV010000004">
    <property type="protein sequence ID" value="KAJ9126642.1"/>
    <property type="molecule type" value="Genomic_DNA"/>
</dbReference>
<comment type="caution">
    <text evidence="1">The sequence shown here is derived from an EMBL/GenBank/DDBJ whole genome shotgun (WGS) entry which is preliminary data.</text>
</comment>
<proteinExistence type="predicted"/>
<protein>
    <submittedName>
        <fullName evidence="1">Uncharacterized protein</fullName>
    </submittedName>
</protein>
<accession>A0ACC2XTS9</accession>
<organism evidence="1 2">
    <name type="scientific">Naganishia onofrii</name>
    <dbReference type="NCBI Taxonomy" id="1851511"/>
    <lineage>
        <taxon>Eukaryota</taxon>
        <taxon>Fungi</taxon>
        <taxon>Dikarya</taxon>
        <taxon>Basidiomycota</taxon>
        <taxon>Agaricomycotina</taxon>
        <taxon>Tremellomycetes</taxon>
        <taxon>Filobasidiales</taxon>
        <taxon>Filobasidiaceae</taxon>
        <taxon>Naganishia</taxon>
    </lineage>
</organism>
<gene>
    <name evidence="1" type="ORF">QFC24_001671</name>
</gene>
<sequence>MSPPVSPSEAQTPRPAELEFVSSNEHNQHEGTTSTPQSGDSHVVSQDGRKSFSSLSARSSVSLSTSYSSPDDDRSEVGELPDNQSASKEQSVNVGKHSPSDGDTVSLDRVAMGGDGEVEKLEKQLADMDMQQEQEAGQAGDEDDESYLNDPLVKYTIQLHDYTKRLYIEARIQHEKLQRDRSRGGRGGKSGIEAMGRKTAPPPRY</sequence>
<name>A0ACC2XTS9_9TREE</name>
<keyword evidence="2" id="KW-1185">Reference proteome</keyword>